<evidence type="ECO:0000313" key="4">
    <source>
        <dbReference type="Proteomes" id="UP001234989"/>
    </source>
</evidence>
<keyword evidence="4" id="KW-1185">Reference proteome</keyword>
<dbReference type="AlphaFoldDB" id="A0AAF0QS62"/>
<dbReference type="Pfam" id="PF13952">
    <property type="entry name" value="DUF4216"/>
    <property type="match status" value="1"/>
</dbReference>
<feature type="domain" description="DUF4216" evidence="2">
    <location>
        <begin position="775"/>
        <end position="851"/>
    </location>
</feature>
<gene>
    <name evidence="3" type="ORF">MTR67_022647</name>
</gene>
<evidence type="ECO:0000259" key="2">
    <source>
        <dbReference type="Pfam" id="PF13952"/>
    </source>
</evidence>
<dbReference type="InterPro" id="IPR025312">
    <property type="entry name" value="DUF4216"/>
</dbReference>
<dbReference type="Proteomes" id="UP001234989">
    <property type="component" value="Chromosome 5"/>
</dbReference>
<feature type="region of interest" description="Disordered" evidence="1">
    <location>
        <begin position="864"/>
        <end position="906"/>
    </location>
</feature>
<dbReference type="InterPro" id="IPR004242">
    <property type="entry name" value="Transposase_21"/>
</dbReference>
<sequence>MVHLYRNGFKPRYFVWIDHGESDGLDGIFYNSMHVDLYIMVAPHCQIRVEQVRVEHDKVEHDRVHEMINDAFGIQGGMEPEQYFDEAHNEEARHFYDQLEESSRPLCEGSLHSALSLAVRLMNIKSDWNVPNAAMDSMVDLLGELVNPEFNIPKNFYQAKCLVSKLGLMYDRIHCCVNGCMLFYKTDSELENCKFCGHTRYKRTPARKMVPVQAMHYLPLIPRLKRLYASMRSAPHTRWHREYRSPSGVLSHPSDGEAWKHFDNVYPDFASEPRNVRLGLCSDGFRPFSNNVSPYSCWPVFLIPYNIPPEMCMTSPYIFLSYVIPGPRNPKSLIDVYLQPLIDELKQLWFEGVLTYDISTKQNFIMRASLMWTINDFPAYGMLSGWMTAGKLACPYCMENSKAFTLKHGRKNTRFNCHRQFLPMDDEFRKMKNAFRKNKVESDSPPPLLTGHQIWERISQLPKVTEASPSRLPGYVMDAKGKTKDNPKARMDIKEYYRRKELWLQELQNGKIVKPKASFSFTLDEKREIIEWVKNLRMPKVYASNLGKRADMNEGKLIVFYILTYIYIYACRKIGSSKQTIKQRGRIEGSFVQGHIGRETGDFYSYYFGHDVSSRRNRPNRNDEGNIDPLFPPISIFHQNGRGSKKLRKRGFTDMEMQSAVTHILLNCPEIQSYVNLFVNTWGNKAIYTEFSKWLRNYVYDEYSSVQHLQLVKEVALGPQSQVLAMNKYCVNGFKFQTEEVSRNKKTNNSGVYKQGDVDGTGQTIEYYGDIQEIIEVRYSGWPNKKIVLFRCEWFDPSHRGTKVDHQYNIIEVKHTRKCRSYDPFIIAQHAKQVYYASYPLRRDKAYWWVVIKKEVSDYEILNVEEEISENEETESFDDEEWDDNENETTEEEEWENDGIETSDEE</sequence>
<evidence type="ECO:0000256" key="1">
    <source>
        <dbReference type="SAM" id="MobiDB-lite"/>
    </source>
</evidence>
<evidence type="ECO:0000313" key="3">
    <source>
        <dbReference type="EMBL" id="WMV29262.1"/>
    </source>
</evidence>
<dbReference type="PANTHER" id="PTHR10775">
    <property type="entry name" value="OS08G0208400 PROTEIN"/>
    <property type="match status" value="1"/>
</dbReference>
<reference evidence="3" key="1">
    <citation type="submission" date="2023-08" db="EMBL/GenBank/DDBJ databases">
        <title>A de novo genome assembly of Solanum verrucosum Schlechtendal, a Mexican diploid species geographically isolated from the other diploid A-genome species in potato relatives.</title>
        <authorList>
            <person name="Hosaka K."/>
        </authorList>
    </citation>
    <scope>NUCLEOTIDE SEQUENCE</scope>
    <source>
        <tissue evidence="3">Young leaves</tissue>
    </source>
</reference>
<accession>A0AAF0QS62</accession>
<dbReference type="Pfam" id="PF02992">
    <property type="entry name" value="Transposase_21"/>
    <property type="match status" value="1"/>
</dbReference>
<dbReference type="PANTHER" id="PTHR10775:SF193">
    <property type="entry name" value="DUF4216 DOMAIN-CONTAINING PROTEIN"/>
    <property type="match status" value="1"/>
</dbReference>
<name>A0AAF0QS62_SOLVR</name>
<proteinExistence type="predicted"/>
<dbReference type="EMBL" id="CP133616">
    <property type="protein sequence ID" value="WMV29262.1"/>
    <property type="molecule type" value="Genomic_DNA"/>
</dbReference>
<protein>
    <recommendedName>
        <fullName evidence="2">DUF4216 domain-containing protein</fullName>
    </recommendedName>
</protein>
<organism evidence="3 4">
    <name type="scientific">Solanum verrucosum</name>
    <dbReference type="NCBI Taxonomy" id="315347"/>
    <lineage>
        <taxon>Eukaryota</taxon>
        <taxon>Viridiplantae</taxon>
        <taxon>Streptophyta</taxon>
        <taxon>Embryophyta</taxon>
        <taxon>Tracheophyta</taxon>
        <taxon>Spermatophyta</taxon>
        <taxon>Magnoliopsida</taxon>
        <taxon>eudicotyledons</taxon>
        <taxon>Gunneridae</taxon>
        <taxon>Pentapetalae</taxon>
        <taxon>asterids</taxon>
        <taxon>lamiids</taxon>
        <taxon>Solanales</taxon>
        <taxon>Solanaceae</taxon>
        <taxon>Solanoideae</taxon>
        <taxon>Solaneae</taxon>
        <taxon>Solanum</taxon>
    </lineage>
</organism>